<dbReference type="Pfam" id="PF13966">
    <property type="entry name" value="zf-RVT"/>
    <property type="match status" value="1"/>
</dbReference>
<feature type="domain" description="Reverse transcriptase zinc-binding" evidence="1">
    <location>
        <begin position="60"/>
        <end position="133"/>
    </location>
</feature>
<accession>A0A7J6FCF3</accession>
<name>A0A7J6FCF3_CANSA</name>
<dbReference type="AlphaFoldDB" id="A0A7J6FCF3"/>
<proteinExistence type="predicted"/>
<protein>
    <recommendedName>
        <fullName evidence="1">Reverse transcriptase zinc-binding domain-containing protein</fullName>
    </recommendedName>
</protein>
<comment type="caution">
    <text evidence="2">The sequence shown here is derived from an EMBL/GenBank/DDBJ whole genome shotgun (WGS) entry which is preliminary data.</text>
</comment>
<gene>
    <name evidence="2" type="ORF">F8388_019090</name>
</gene>
<organism evidence="2 3">
    <name type="scientific">Cannabis sativa</name>
    <name type="common">Hemp</name>
    <name type="synonym">Marijuana</name>
    <dbReference type="NCBI Taxonomy" id="3483"/>
    <lineage>
        <taxon>Eukaryota</taxon>
        <taxon>Viridiplantae</taxon>
        <taxon>Streptophyta</taxon>
        <taxon>Embryophyta</taxon>
        <taxon>Tracheophyta</taxon>
        <taxon>Spermatophyta</taxon>
        <taxon>Magnoliopsida</taxon>
        <taxon>eudicotyledons</taxon>
        <taxon>Gunneridae</taxon>
        <taxon>Pentapetalae</taxon>
        <taxon>rosids</taxon>
        <taxon>fabids</taxon>
        <taxon>Rosales</taxon>
        <taxon>Cannabaceae</taxon>
        <taxon>Cannabis</taxon>
    </lineage>
</organism>
<evidence type="ECO:0000313" key="2">
    <source>
        <dbReference type="EMBL" id="KAF4368373.1"/>
    </source>
</evidence>
<dbReference type="InterPro" id="IPR026960">
    <property type="entry name" value="RVT-Znf"/>
</dbReference>
<dbReference type="PANTHER" id="PTHR47074">
    <property type="entry name" value="BNAC02G40300D PROTEIN"/>
    <property type="match status" value="1"/>
</dbReference>
<dbReference type="InterPro" id="IPR052929">
    <property type="entry name" value="RNase_H-like_EbsB-rel"/>
</dbReference>
<reference evidence="2 3" key="1">
    <citation type="journal article" date="2020" name="bioRxiv">
        <title>Sequence and annotation of 42 cannabis genomes reveals extensive copy number variation in cannabinoid synthesis and pathogen resistance genes.</title>
        <authorList>
            <person name="Mckernan K.J."/>
            <person name="Helbert Y."/>
            <person name="Kane L.T."/>
            <person name="Ebling H."/>
            <person name="Zhang L."/>
            <person name="Liu B."/>
            <person name="Eaton Z."/>
            <person name="Mclaughlin S."/>
            <person name="Kingan S."/>
            <person name="Baybayan P."/>
            <person name="Concepcion G."/>
            <person name="Jordan M."/>
            <person name="Riva A."/>
            <person name="Barbazuk W."/>
            <person name="Harkins T."/>
        </authorList>
    </citation>
    <scope>NUCLEOTIDE SEQUENCE [LARGE SCALE GENOMIC DNA]</scope>
    <source>
        <strain evidence="3">cv. Jamaican Lion 4</strain>
        <tissue evidence="2">Leaf</tissue>
    </source>
</reference>
<dbReference type="Proteomes" id="UP000525078">
    <property type="component" value="Unassembled WGS sequence"/>
</dbReference>
<evidence type="ECO:0000259" key="1">
    <source>
        <dbReference type="Pfam" id="PF13966"/>
    </source>
</evidence>
<dbReference type="PANTHER" id="PTHR47074:SF11">
    <property type="entry name" value="REVERSE TRANSCRIPTASE-LIKE PROTEIN"/>
    <property type="match status" value="1"/>
</dbReference>
<evidence type="ECO:0000313" key="3">
    <source>
        <dbReference type="Proteomes" id="UP000525078"/>
    </source>
</evidence>
<dbReference type="EMBL" id="JAATIP010000135">
    <property type="protein sequence ID" value="KAF4368373.1"/>
    <property type="molecule type" value="Genomic_DNA"/>
</dbReference>
<sequence>MEDVKKHFHEDDIPWIQGIPIDLYVEDTLTWPYTPNGQYIVKSGYRIGREINIHPTRCSNMEDIHKWWKMLWSMHLPPRMKLFGWQVCHNWLPAKTNLYHRGMNVNPSCDLCGNQAETLTHALWCCAKVKPIWKLVPWYKRCEHVNKGSMFDILVTSKEQLDKSEFEDAIKIMWAIWENRNRNWNKLPVMNGIQLLEWILSAYPGSNSIDENAMKPTLKPQHLKQWKRPPTGCISVNCDAAMHTGAAGVGTGFIWRDWEGKIMLADGRGLGHSGSTQKQPYTTTSPIEIQSDCKQLVDAIKDQDNHLSAVNTILHQIKFQMKSSNCNNIVHIINVLKGDLNDVKLKALGDDCWKLSEETDYGGWAEIEQGTSLLTLRDLILQFHEYELSFLKDSFTWDEANKEEKEVSKMTTQLETYDAKIDEVLTFSSFTENEFMSFIFDEFRYSIPLDLVPVFKNLLHKHGDIGSRSGYSKAFKSVCYFLICKVMREMHTTLVIDITKDLLQYWYHHIKFVAIHTIFELGFVKASLEEITRDFFYLQLKQTLEIDIPTIMKKRIAHIQKKMAHIEKKMAEYEKFCESTSKMKFMNEGFNKVEQLKWKRAGQYARRSYNDLVVDALVEWSYVLLLRPLFESKTYM</sequence>